<dbReference type="RefSeq" id="WP_197647183.1">
    <property type="nucleotide sequence ID" value="NZ_JAEACP010000024.1"/>
</dbReference>
<evidence type="ECO:0000313" key="1">
    <source>
        <dbReference type="EMBL" id="MFC3086739.1"/>
    </source>
</evidence>
<proteinExistence type="predicted"/>
<name>A0ABV7DWS6_9RHOB</name>
<evidence type="ECO:0008006" key="3">
    <source>
        <dbReference type="Google" id="ProtNLM"/>
    </source>
</evidence>
<reference evidence="2" key="1">
    <citation type="journal article" date="2019" name="Int. J. Syst. Evol. Microbiol.">
        <title>The Global Catalogue of Microorganisms (GCM) 10K type strain sequencing project: providing services to taxonomists for standard genome sequencing and annotation.</title>
        <authorList>
            <consortium name="The Broad Institute Genomics Platform"/>
            <consortium name="The Broad Institute Genome Sequencing Center for Infectious Disease"/>
            <person name="Wu L."/>
            <person name="Ma J."/>
        </authorList>
    </citation>
    <scope>NUCLEOTIDE SEQUENCE [LARGE SCALE GENOMIC DNA]</scope>
    <source>
        <strain evidence="2">KCTC 62102</strain>
    </source>
</reference>
<accession>A0ABV7DWS6</accession>
<evidence type="ECO:0000313" key="2">
    <source>
        <dbReference type="Proteomes" id="UP001595445"/>
    </source>
</evidence>
<gene>
    <name evidence="1" type="ORF">ACFOD6_11855</name>
</gene>
<sequence length="343" mass="38822">MPKTKTQPHAPRPTRPSVRGVPYEVVTSRQRRLHVPHRSRHVPASDWVDFPGRVPATWHDFAREKGFRVHARLRDRFHVALECTACGGLTAHKAYTLRTAQPRCGACAEADLSDAARAAGLIFLRRDTVHRHYGLYRAGCGHVVRRQREFVERVAAKRTDVRCERCLRAREQVEAARQGWTRLSRDPKGNPGYRVYQHSCGHVQRVARVNMSWGQVKCAACGGAWNARNSFIYLLRIEVPQMGLHVLKLGFSKTPVKRHRHQLGLPRSARVELVRVLPMATGHDACAQESAAHATLRRHHLDVVVPPEVYAGVLNVKSEIYEAWGFDLIMGLLDQIEADKRPA</sequence>
<comment type="caution">
    <text evidence="1">The sequence shown here is derived from an EMBL/GenBank/DDBJ whole genome shotgun (WGS) entry which is preliminary data.</text>
</comment>
<organism evidence="1 2">
    <name type="scientific">Tabrizicola soli</name>
    <dbReference type="NCBI Taxonomy" id="2185115"/>
    <lineage>
        <taxon>Bacteria</taxon>
        <taxon>Pseudomonadati</taxon>
        <taxon>Pseudomonadota</taxon>
        <taxon>Alphaproteobacteria</taxon>
        <taxon>Rhodobacterales</taxon>
        <taxon>Paracoccaceae</taxon>
        <taxon>Tabrizicola</taxon>
    </lineage>
</organism>
<keyword evidence="2" id="KW-1185">Reference proteome</keyword>
<dbReference type="EMBL" id="JBHRSM010000021">
    <property type="protein sequence ID" value="MFC3086739.1"/>
    <property type="molecule type" value="Genomic_DNA"/>
</dbReference>
<dbReference type="Proteomes" id="UP001595445">
    <property type="component" value="Unassembled WGS sequence"/>
</dbReference>
<protein>
    <recommendedName>
        <fullName evidence="3">GIY-YIG nuclease family protein</fullName>
    </recommendedName>
</protein>